<keyword evidence="2" id="KW-1185">Reference proteome</keyword>
<name>A0A1S5R1R1_9CAUD</name>
<organism evidence="1 2">
    <name type="scientific">Pseudomonas phage phiPMW</name>
    <dbReference type="NCBI Taxonomy" id="1815582"/>
    <lineage>
        <taxon>Viruses</taxon>
        <taxon>Duplodnaviria</taxon>
        <taxon>Heunggongvirae</taxon>
        <taxon>Uroviricota</taxon>
        <taxon>Caudoviricetes</taxon>
        <taxon>Plaisancevirus</taxon>
        <taxon>Plaisancevirus PMW</taxon>
    </lineage>
</organism>
<protein>
    <submittedName>
        <fullName evidence="1">Uncharacterized protein</fullName>
    </submittedName>
</protein>
<evidence type="ECO:0000313" key="2">
    <source>
        <dbReference type="Proteomes" id="UP000223738"/>
    </source>
</evidence>
<reference evidence="1 2" key="1">
    <citation type="submission" date="2016-03" db="EMBL/GenBank/DDBJ databases">
        <title>Characterization of pf16 and phiPMW: Two novel phages infecting Pseudomonas putida PpG1.</title>
        <authorList>
            <person name="Magill D.J."/>
            <person name="Krylov V.N."/>
            <person name="Allen C.C.R."/>
            <person name="McGrath J.W."/>
            <person name="Quinn J.P."/>
            <person name="Kulakov L.A."/>
        </authorList>
    </citation>
    <scope>NUCLEOTIDE SEQUENCE [LARGE SCALE GENOMIC DNA]</scope>
</reference>
<sequence length="107" mass="12356">MGVCHSAMAVAGVYVGESIEDVMEWFVKNTDLTMDEVEHGDTSQMVYDTFGNIRNLEVHCENLMTGEGHYLGFECYDWRDYHNQINYFKLQTGINEGVDIHEFVKVH</sequence>
<evidence type="ECO:0000313" key="1">
    <source>
        <dbReference type="EMBL" id="ANA49343.1"/>
    </source>
</evidence>
<gene>
    <name evidence="1" type="ORF">PMW_218</name>
</gene>
<dbReference type="EMBL" id="KU862660">
    <property type="protein sequence ID" value="ANA49343.1"/>
    <property type="molecule type" value="Genomic_DNA"/>
</dbReference>
<proteinExistence type="predicted"/>
<accession>A0A1S5R1R1</accession>
<dbReference type="Proteomes" id="UP000223738">
    <property type="component" value="Segment"/>
</dbReference>